<dbReference type="NCBIfam" id="NF003810">
    <property type="entry name" value="PRK05399.1"/>
    <property type="match status" value="1"/>
</dbReference>
<evidence type="ECO:0000313" key="9">
    <source>
        <dbReference type="EMBL" id="SVA45914.1"/>
    </source>
</evidence>
<dbReference type="SUPFAM" id="SSF48334">
    <property type="entry name" value="DNA repair protein MutS, domain III"/>
    <property type="match status" value="1"/>
</dbReference>
<dbReference type="Pfam" id="PF05188">
    <property type="entry name" value="MutS_II"/>
    <property type="match status" value="1"/>
</dbReference>
<dbReference type="InterPro" id="IPR005748">
    <property type="entry name" value="DNA_mismatch_repair_MutS"/>
</dbReference>
<dbReference type="CDD" id="cd03284">
    <property type="entry name" value="ABC_MutS1"/>
    <property type="match status" value="1"/>
</dbReference>
<dbReference type="SUPFAM" id="SSF53150">
    <property type="entry name" value="DNA repair protein MutS, domain II"/>
    <property type="match status" value="1"/>
</dbReference>
<dbReference type="FunFam" id="3.40.1170.10:FF:000001">
    <property type="entry name" value="DNA mismatch repair protein MutS"/>
    <property type="match status" value="1"/>
</dbReference>
<dbReference type="GO" id="GO:0140664">
    <property type="term" value="F:ATP-dependent DNA damage sensor activity"/>
    <property type="evidence" value="ECO:0007669"/>
    <property type="project" value="InterPro"/>
</dbReference>
<proteinExistence type="inferred from homology"/>
<keyword evidence="4" id="KW-0067">ATP-binding</keyword>
<dbReference type="InterPro" id="IPR017261">
    <property type="entry name" value="DNA_mismatch_repair_MutS/MSH"/>
</dbReference>
<dbReference type="InterPro" id="IPR007861">
    <property type="entry name" value="DNA_mismatch_repair_MutS_clamp"/>
</dbReference>
<dbReference type="Pfam" id="PF01624">
    <property type="entry name" value="MutS_I"/>
    <property type="match status" value="1"/>
</dbReference>
<dbReference type="Gene3D" id="1.10.1420.10">
    <property type="match status" value="2"/>
</dbReference>
<dbReference type="PANTHER" id="PTHR11361:SF34">
    <property type="entry name" value="DNA MISMATCH REPAIR PROTEIN MSH1, MITOCHONDRIAL"/>
    <property type="match status" value="1"/>
</dbReference>
<evidence type="ECO:0000256" key="2">
    <source>
        <dbReference type="ARBA" id="ARBA00022741"/>
    </source>
</evidence>
<dbReference type="NCBIfam" id="TIGR01070">
    <property type="entry name" value="mutS1"/>
    <property type="match status" value="1"/>
</dbReference>
<dbReference type="PROSITE" id="PS00486">
    <property type="entry name" value="DNA_MISMATCH_REPAIR_2"/>
    <property type="match status" value="1"/>
</dbReference>
<dbReference type="InterPro" id="IPR036187">
    <property type="entry name" value="DNA_mismatch_repair_MutS_sf"/>
</dbReference>
<sequence length="869" mass="99171">MLDPIKQQETPLMRQYNDIKSKHPDALLLFRVGDFYETFGSDAILASKILGIVLTKRSNGAASGVELAGFPHHSLEKYLPKLVKAGCRVAVCDQLEDPKKTKSIVKRGVTELVTPGVSVNDNVLDSKKNNYLASISKNKDLFGISFFDISTGEFSLTNCDYNQLEKLINTYYPAEIICSKNDKEFFLEKFSDNNFFFIDDWVYKIGYSYDKLLSFFNVKNLKGFGVEKETEGLISAGSTLYYLELTEHNNLRHITSLSRIENDKFMWLDKFTIRNLELIAPLHSDSITLKDIIDKTFTPMGSRLMSKWILFPLLDKKEINYRQSIVTNFIKNEDLLQNVSDSLKSISDIERITSKLALLRVTPRELINLKNSLLCINEIKMLIKHSSNKTLFSWSKKLDCCEDVIKKIDNSLNEDAPILLANGRVFKEGYNNELDELRNISKTGKNILLKIQNNEIKKTGISSLKIAYNKIFGYYLEVTHAHKDKVPDEWIRKQTLVNSERYITEELKEYEEKILNAEEKIYSIENNLYNDLLNKLSKNILKLQSTSLSIAFVDCLISFANSAVEYKFCLPTISNDNVIDIKKGRHVIIERSLSPDEVYIPNDVYLDNQSQQIIIVTGPNMAGKSALIRQTALIVLLTQIGSYVPAAYAKIGIIDKIFTRVGASDNISKGESTFMVEMLETSSIMNNLSDRSLILMDEIGRGTSTYDGISIAWSIVEFLHNHKKYKPKTLFATHYHELNQLSNNLPRVKNYNVSVKEINNEIIFLRKLIPGGTEHSFGINVAQLAGMPNQILLRAYQLLERLEKKNLKEPLKGNDSKKVVEKQLTFLTPDPRFEKCRKLLTDVNINEINPLQALVKLNEMIEILKSNKK</sequence>
<dbReference type="InterPro" id="IPR027417">
    <property type="entry name" value="P-loop_NTPase"/>
</dbReference>
<dbReference type="SUPFAM" id="SSF52540">
    <property type="entry name" value="P-loop containing nucleoside triphosphate hydrolases"/>
    <property type="match status" value="1"/>
</dbReference>
<organism evidence="9">
    <name type="scientific">marine metagenome</name>
    <dbReference type="NCBI Taxonomy" id="408172"/>
    <lineage>
        <taxon>unclassified sequences</taxon>
        <taxon>metagenomes</taxon>
        <taxon>ecological metagenomes</taxon>
    </lineage>
</organism>
<evidence type="ECO:0000256" key="4">
    <source>
        <dbReference type="ARBA" id="ARBA00022840"/>
    </source>
</evidence>
<dbReference type="Pfam" id="PF00488">
    <property type="entry name" value="MutS_V"/>
    <property type="match status" value="1"/>
</dbReference>
<dbReference type="PANTHER" id="PTHR11361">
    <property type="entry name" value="DNA MISMATCH REPAIR PROTEIN MUTS FAMILY MEMBER"/>
    <property type="match status" value="1"/>
</dbReference>
<keyword evidence="6" id="KW-0234">DNA repair</keyword>
<dbReference type="FunFam" id="3.40.50.300:FF:000870">
    <property type="entry name" value="MutS protein homolog 4"/>
    <property type="match status" value="1"/>
</dbReference>
<evidence type="ECO:0000256" key="3">
    <source>
        <dbReference type="ARBA" id="ARBA00022763"/>
    </source>
</evidence>
<keyword evidence="7" id="KW-0175">Coiled coil</keyword>
<keyword evidence="2" id="KW-0547">Nucleotide-binding</keyword>
<feature type="coiled-coil region" evidence="7">
    <location>
        <begin position="500"/>
        <end position="527"/>
    </location>
</feature>
<dbReference type="HAMAP" id="MF_00096">
    <property type="entry name" value="MutS"/>
    <property type="match status" value="1"/>
</dbReference>
<keyword evidence="3" id="KW-0227">DNA damage</keyword>
<dbReference type="InterPro" id="IPR016151">
    <property type="entry name" value="DNA_mismatch_repair_MutS_N"/>
</dbReference>
<dbReference type="InterPro" id="IPR045076">
    <property type="entry name" value="MutS"/>
</dbReference>
<evidence type="ECO:0000256" key="6">
    <source>
        <dbReference type="ARBA" id="ARBA00023204"/>
    </source>
</evidence>
<comment type="similarity">
    <text evidence="1">Belongs to the DNA mismatch repair MutS family.</text>
</comment>
<reference evidence="9" key="1">
    <citation type="submission" date="2018-05" db="EMBL/GenBank/DDBJ databases">
        <authorList>
            <person name="Lanie J.A."/>
            <person name="Ng W.-L."/>
            <person name="Kazmierczak K.M."/>
            <person name="Andrzejewski T.M."/>
            <person name="Davidsen T.M."/>
            <person name="Wayne K.J."/>
            <person name="Tettelin H."/>
            <person name="Glass J.I."/>
            <person name="Rusch D."/>
            <person name="Podicherti R."/>
            <person name="Tsui H.-C.T."/>
            <person name="Winkler M.E."/>
        </authorList>
    </citation>
    <scope>NUCLEOTIDE SEQUENCE</scope>
</reference>
<dbReference type="GO" id="GO:0030983">
    <property type="term" value="F:mismatched DNA binding"/>
    <property type="evidence" value="ECO:0007669"/>
    <property type="project" value="InterPro"/>
</dbReference>
<dbReference type="InterPro" id="IPR000432">
    <property type="entry name" value="DNA_mismatch_repair_MutS_C"/>
</dbReference>
<protein>
    <recommendedName>
        <fullName evidence="8">DNA mismatch repair proteins mutS family domain-containing protein</fullName>
    </recommendedName>
</protein>
<dbReference type="InterPro" id="IPR007860">
    <property type="entry name" value="DNA_mmatch_repair_MutS_con_dom"/>
</dbReference>
<dbReference type="GO" id="GO:0006298">
    <property type="term" value="P:mismatch repair"/>
    <property type="evidence" value="ECO:0007669"/>
    <property type="project" value="InterPro"/>
</dbReference>
<dbReference type="InterPro" id="IPR007696">
    <property type="entry name" value="DNA_mismatch_repair_MutS_core"/>
</dbReference>
<dbReference type="InterPro" id="IPR036678">
    <property type="entry name" value="MutS_con_dom_sf"/>
</dbReference>
<dbReference type="Gene3D" id="3.40.1170.10">
    <property type="entry name" value="DNA repair protein MutS, domain I"/>
    <property type="match status" value="1"/>
</dbReference>
<name>A0A381W0A0_9ZZZZ</name>
<dbReference type="Pfam" id="PF05192">
    <property type="entry name" value="MutS_III"/>
    <property type="match status" value="1"/>
</dbReference>
<evidence type="ECO:0000256" key="1">
    <source>
        <dbReference type="ARBA" id="ARBA00006271"/>
    </source>
</evidence>
<dbReference type="SMART" id="SM00533">
    <property type="entry name" value="MUTSd"/>
    <property type="match status" value="1"/>
</dbReference>
<evidence type="ECO:0000256" key="7">
    <source>
        <dbReference type="SAM" id="Coils"/>
    </source>
</evidence>
<dbReference type="Gene3D" id="3.40.50.300">
    <property type="entry name" value="P-loop containing nucleotide triphosphate hydrolases"/>
    <property type="match status" value="1"/>
</dbReference>
<dbReference type="GO" id="GO:0005829">
    <property type="term" value="C:cytosol"/>
    <property type="evidence" value="ECO:0007669"/>
    <property type="project" value="TreeGrafter"/>
</dbReference>
<accession>A0A381W0A0</accession>
<dbReference type="AlphaFoldDB" id="A0A381W0A0"/>
<feature type="domain" description="DNA mismatch repair proteins mutS family" evidence="8">
    <location>
        <begin position="692"/>
        <end position="708"/>
    </location>
</feature>
<dbReference type="Pfam" id="PF05190">
    <property type="entry name" value="MutS_IV"/>
    <property type="match status" value="1"/>
</dbReference>
<evidence type="ECO:0000259" key="8">
    <source>
        <dbReference type="PROSITE" id="PS00486"/>
    </source>
</evidence>
<dbReference type="SMART" id="SM00534">
    <property type="entry name" value="MUTSac"/>
    <property type="match status" value="1"/>
</dbReference>
<dbReference type="Gene3D" id="3.30.420.110">
    <property type="entry name" value="MutS, connector domain"/>
    <property type="match status" value="1"/>
</dbReference>
<dbReference type="EMBL" id="UINC01010308">
    <property type="protein sequence ID" value="SVA45914.1"/>
    <property type="molecule type" value="Genomic_DNA"/>
</dbReference>
<dbReference type="GO" id="GO:0005524">
    <property type="term" value="F:ATP binding"/>
    <property type="evidence" value="ECO:0007669"/>
    <property type="project" value="UniProtKB-KW"/>
</dbReference>
<dbReference type="PIRSF" id="PIRSF037677">
    <property type="entry name" value="DNA_mis_repair_Msh6"/>
    <property type="match status" value="1"/>
</dbReference>
<evidence type="ECO:0000256" key="5">
    <source>
        <dbReference type="ARBA" id="ARBA00023125"/>
    </source>
</evidence>
<gene>
    <name evidence="9" type="ORF">METZ01_LOCUS98768</name>
</gene>
<keyword evidence="5" id="KW-0238">DNA-binding</keyword>
<dbReference type="SUPFAM" id="SSF55271">
    <property type="entry name" value="DNA repair protein MutS, domain I"/>
    <property type="match status" value="1"/>
</dbReference>
<dbReference type="InterPro" id="IPR007695">
    <property type="entry name" value="DNA_mismatch_repair_MutS-lik_N"/>
</dbReference>